<accession>A0A7Z2G736</accession>
<proteinExistence type="predicted"/>
<dbReference type="Pfam" id="PF01575">
    <property type="entry name" value="MaoC_dehydratas"/>
    <property type="match status" value="1"/>
</dbReference>
<dbReference type="Gene3D" id="3.10.129.10">
    <property type="entry name" value="Hotdog Thioesterase"/>
    <property type="match status" value="1"/>
</dbReference>
<organism evidence="2 3">
    <name type="scientific">Paraburkholderia acidiphila</name>
    <dbReference type="NCBI Taxonomy" id="2571747"/>
    <lineage>
        <taxon>Bacteria</taxon>
        <taxon>Pseudomonadati</taxon>
        <taxon>Pseudomonadota</taxon>
        <taxon>Betaproteobacteria</taxon>
        <taxon>Burkholderiales</taxon>
        <taxon>Burkholderiaceae</taxon>
        <taxon>Paraburkholderia</taxon>
    </lineage>
</organism>
<dbReference type="InterPro" id="IPR002539">
    <property type="entry name" value="MaoC-like_dom"/>
</dbReference>
<evidence type="ECO:0000259" key="1">
    <source>
        <dbReference type="Pfam" id="PF01575"/>
    </source>
</evidence>
<dbReference type="CDD" id="cd03450">
    <property type="entry name" value="NodN"/>
    <property type="match status" value="1"/>
</dbReference>
<dbReference type="KEGG" id="pacp:FAZ97_15610"/>
<gene>
    <name evidence="2" type="ORF">FAZ97_15610</name>
</gene>
<evidence type="ECO:0000313" key="2">
    <source>
        <dbReference type="EMBL" id="QGZ56415.1"/>
    </source>
</evidence>
<feature type="domain" description="MaoC-like" evidence="1">
    <location>
        <begin position="13"/>
        <end position="117"/>
    </location>
</feature>
<reference evidence="2 3" key="1">
    <citation type="submission" date="2019-12" db="EMBL/GenBank/DDBJ databases">
        <title>Paraburkholderia acidiphila 7Q-K02 sp. nov and Paraburkholderia acidisoli DHF22 sp. nov., two strains isolated from forest soil.</title>
        <authorList>
            <person name="Gao Z."/>
            <person name="Qiu L."/>
        </authorList>
    </citation>
    <scope>NUCLEOTIDE SEQUENCE [LARGE SCALE GENOMIC DNA]</scope>
    <source>
        <strain evidence="2 3">7Q-K02</strain>
    </source>
</reference>
<sequence>MKEVSTLAELEGLIGKTLQSDDWFPVEQNDIDLFARATGDHQWIHTDPERARRESPFGVAVAHGFLTLSLLPVLMSRTIKVHGVRMGVNYGLNRVRFTAPVPVASRVRLQAALREVKIDESPAGKSATLTWSVTMEMQGAEKPVCVAETLSRLYF</sequence>
<dbReference type="PANTHER" id="PTHR42993:SF1">
    <property type="entry name" value="MAOC-LIKE DEHYDRATASE DOMAIN-CONTAINING PROTEIN"/>
    <property type="match status" value="1"/>
</dbReference>
<dbReference type="EMBL" id="CP046910">
    <property type="protein sequence ID" value="QGZ56415.1"/>
    <property type="molecule type" value="Genomic_DNA"/>
</dbReference>
<keyword evidence="3" id="KW-1185">Reference proteome</keyword>
<dbReference type="RefSeq" id="WP_158759379.1">
    <property type="nucleotide sequence ID" value="NZ_CP046910.1"/>
</dbReference>
<evidence type="ECO:0000313" key="3">
    <source>
        <dbReference type="Proteomes" id="UP000434209"/>
    </source>
</evidence>
<dbReference type="AlphaFoldDB" id="A0A7Z2G736"/>
<dbReference type="Proteomes" id="UP000434209">
    <property type="component" value="Chromosome 2"/>
</dbReference>
<dbReference type="InterPro" id="IPR029069">
    <property type="entry name" value="HotDog_dom_sf"/>
</dbReference>
<dbReference type="InterPro" id="IPR039375">
    <property type="entry name" value="NodN-like"/>
</dbReference>
<dbReference type="PANTHER" id="PTHR42993">
    <property type="entry name" value="MAOC-LIKE DEHYDRATASE DOMAIN-CONTAINING PROTEIN"/>
    <property type="match status" value="1"/>
</dbReference>
<dbReference type="SUPFAM" id="SSF54637">
    <property type="entry name" value="Thioesterase/thiol ester dehydrase-isomerase"/>
    <property type="match status" value="1"/>
</dbReference>
<dbReference type="OrthoDB" id="9801735at2"/>
<name>A0A7Z2G736_9BURK</name>
<protein>
    <submittedName>
        <fullName evidence="2">MaoC family dehydratase</fullName>
    </submittedName>
</protein>